<dbReference type="AlphaFoldDB" id="A0A0E9V249"/>
<evidence type="ECO:0000313" key="1">
    <source>
        <dbReference type="EMBL" id="JAH71510.1"/>
    </source>
</evidence>
<sequence length="31" mass="3636">MSHRHFDFPICRLHWATGGLCKNQGFVRHAL</sequence>
<reference evidence="1" key="1">
    <citation type="submission" date="2014-11" db="EMBL/GenBank/DDBJ databases">
        <authorList>
            <person name="Amaro Gonzalez C."/>
        </authorList>
    </citation>
    <scope>NUCLEOTIDE SEQUENCE</scope>
</reference>
<accession>A0A0E9V249</accession>
<proteinExistence type="predicted"/>
<organism evidence="1">
    <name type="scientific">Anguilla anguilla</name>
    <name type="common">European freshwater eel</name>
    <name type="synonym">Muraena anguilla</name>
    <dbReference type="NCBI Taxonomy" id="7936"/>
    <lineage>
        <taxon>Eukaryota</taxon>
        <taxon>Metazoa</taxon>
        <taxon>Chordata</taxon>
        <taxon>Craniata</taxon>
        <taxon>Vertebrata</taxon>
        <taxon>Euteleostomi</taxon>
        <taxon>Actinopterygii</taxon>
        <taxon>Neopterygii</taxon>
        <taxon>Teleostei</taxon>
        <taxon>Anguilliformes</taxon>
        <taxon>Anguillidae</taxon>
        <taxon>Anguilla</taxon>
    </lineage>
</organism>
<dbReference type="EMBL" id="GBXM01037067">
    <property type="protein sequence ID" value="JAH71510.1"/>
    <property type="molecule type" value="Transcribed_RNA"/>
</dbReference>
<name>A0A0E9V249_ANGAN</name>
<protein>
    <submittedName>
        <fullName evidence="1">Uncharacterized protein</fullName>
    </submittedName>
</protein>
<reference evidence="1" key="2">
    <citation type="journal article" date="2015" name="Fish Shellfish Immunol.">
        <title>Early steps in the European eel (Anguilla anguilla)-Vibrio vulnificus interaction in the gills: Role of the RtxA13 toxin.</title>
        <authorList>
            <person name="Callol A."/>
            <person name="Pajuelo D."/>
            <person name="Ebbesson L."/>
            <person name="Teles M."/>
            <person name="MacKenzie S."/>
            <person name="Amaro C."/>
        </authorList>
    </citation>
    <scope>NUCLEOTIDE SEQUENCE</scope>
</reference>